<accession>X0XY89</accession>
<reference evidence="1" key="1">
    <citation type="journal article" date="2014" name="Front. Microbiol.">
        <title>High frequency of phylogenetically diverse reductive dehalogenase-homologous genes in deep subseafloor sedimentary metagenomes.</title>
        <authorList>
            <person name="Kawai M."/>
            <person name="Futagami T."/>
            <person name="Toyoda A."/>
            <person name="Takaki Y."/>
            <person name="Nishi S."/>
            <person name="Hori S."/>
            <person name="Arai W."/>
            <person name="Tsubouchi T."/>
            <person name="Morono Y."/>
            <person name="Uchiyama I."/>
            <person name="Ito T."/>
            <person name="Fujiyama A."/>
            <person name="Inagaki F."/>
            <person name="Takami H."/>
        </authorList>
    </citation>
    <scope>NUCLEOTIDE SEQUENCE</scope>
    <source>
        <strain evidence="1">Expedition CK06-06</strain>
    </source>
</reference>
<gene>
    <name evidence="1" type="ORF">S01H1_64482</name>
</gene>
<dbReference type="EMBL" id="BARS01042503">
    <property type="protein sequence ID" value="GAG29716.1"/>
    <property type="molecule type" value="Genomic_DNA"/>
</dbReference>
<protein>
    <submittedName>
        <fullName evidence="1">Uncharacterized protein</fullName>
    </submittedName>
</protein>
<feature type="non-terminal residue" evidence="1">
    <location>
        <position position="1"/>
    </location>
</feature>
<name>X0XY89_9ZZZZ</name>
<comment type="caution">
    <text evidence="1">The sequence shown here is derived from an EMBL/GenBank/DDBJ whole genome shotgun (WGS) entry which is preliminary data.</text>
</comment>
<dbReference type="AlphaFoldDB" id="X0XY89"/>
<organism evidence="1">
    <name type="scientific">marine sediment metagenome</name>
    <dbReference type="NCBI Taxonomy" id="412755"/>
    <lineage>
        <taxon>unclassified sequences</taxon>
        <taxon>metagenomes</taxon>
        <taxon>ecological metagenomes</taxon>
    </lineage>
</organism>
<evidence type="ECO:0000313" key="1">
    <source>
        <dbReference type="EMBL" id="GAG29716.1"/>
    </source>
</evidence>
<sequence>KVEAGEPVHSVNTQSSGAATDNYYVLAAADTPVHATHRFGGVSIEISEIVAAGTTTAQYLNCACPAPDMGLIRGMAKDTSAIDTQAALNLIIQDYTLIDYNSTGGADGGELYTIIETATSDTSCLEILRGNPALGTLDVVVHARGYRHDVT</sequence>
<proteinExistence type="predicted"/>